<sequence>MEKVRFGVIGTNFITDWVIAGARQDARFELTAVCSRSEIRGKEFARKYGIPYVFTTVEEMAGSSCVDAVYIASPNFMHASQSILCMREGKHVLCEKPLASNAAEARTMIETSKRYGVALMEAMKPTLTPNFGAVRRQLKHLGKVRRYFASFCQYSSRYDQLKEGRVLNAFKPEFSNGATMDLGVYTIYPLVVLFGRPLAIQACGEILKTGVDGQAAVHLLYEGMNATVLYSKIADSYLPSEIQGEDGTLILDKIQQISEVVWIPHGPATSGRGNLSTRQNLSFVTDKDEYYYEIAEFIGLIQSGRLESDINSHLHSLMTLEITDEIRRQLGVVFPADRNTK</sequence>
<dbReference type="RefSeq" id="WP_009135281.1">
    <property type="nucleotide sequence ID" value="NZ_JH594596.1"/>
</dbReference>
<dbReference type="SUPFAM" id="SSF55347">
    <property type="entry name" value="Glyceraldehyde-3-phosphate dehydrogenase-like, C-terminal domain"/>
    <property type="match status" value="1"/>
</dbReference>
<dbReference type="Proteomes" id="UP000004892">
    <property type="component" value="Unassembled WGS sequence"/>
</dbReference>
<organism evidence="3 4">
    <name type="scientific">Odoribacter laneus YIT 12061</name>
    <dbReference type="NCBI Taxonomy" id="742817"/>
    <lineage>
        <taxon>Bacteria</taxon>
        <taxon>Pseudomonadati</taxon>
        <taxon>Bacteroidota</taxon>
        <taxon>Bacteroidia</taxon>
        <taxon>Bacteroidales</taxon>
        <taxon>Odoribacteraceae</taxon>
        <taxon>Odoribacter</taxon>
    </lineage>
</organism>
<protein>
    <submittedName>
        <fullName evidence="3">Uncharacterized protein</fullName>
    </submittedName>
</protein>
<dbReference type="GO" id="GO:0000166">
    <property type="term" value="F:nucleotide binding"/>
    <property type="evidence" value="ECO:0007669"/>
    <property type="project" value="InterPro"/>
</dbReference>
<keyword evidence="4" id="KW-1185">Reference proteome</keyword>
<accession>H1DCS0</accession>
<evidence type="ECO:0000259" key="1">
    <source>
        <dbReference type="Pfam" id="PF01408"/>
    </source>
</evidence>
<dbReference type="GeneID" id="98067797"/>
<dbReference type="AlphaFoldDB" id="H1DCS0"/>
<dbReference type="Gene3D" id="3.40.50.720">
    <property type="entry name" value="NAD(P)-binding Rossmann-like Domain"/>
    <property type="match status" value="1"/>
</dbReference>
<dbReference type="InterPro" id="IPR000683">
    <property type="entry name" value="Gfo/Idh/MocA-like_OxRdtase_N"/>
</dbReference>
<dbReference type="SUPFAM" id="SSF51735">
    <property type="entry name" value="NAD(P)-binding Rossmann-fold domains"/>
    <property type="match status" value="1"/>
</dbReference>
<feature type="domain" description="Gfo/Idh/MocA-like oxidoreductase N-terminal" evidence="1">
    <location>
        <begin position="4"/>
        <end position="121"/>
    </location>
</feature>
<comment type="caution">
    <text evidence="3">The sequence shown here is derived from an EMBL/GenBank/DDBJ whole genome shotgun (WGS) entry which is preliminary data.</text>
</comment>
<dbReference type="InterPro" id="IPR036291">
    <property type="entry name" value="NAD(P)-bd_dom_sf"/>
</dbReference>
<dbReference type="EMBL" id="ADMC01000001">
    <property type="protein sequence ID" value="EHP51125.1"/>
    <property type="molecule type" value="Genomic_DNA"/>
</dbReference>
<dbReference type="STRING" id="742817.HMPREF9449_00127"/>
<dbReference type="PANTHER" id="PTHR43054">
    <property type="match status" value="1"/>
</dbReference>
<dbReference type="InterPro" id="IPR055170">
    <property type="entry name" value="GFO_IDH_MocA-like_dom"/>
</dbReference>
<evidence type="ECO:0000259" key="2">
    <source>
        <dbReference type="Pfam" id="PF22725"/>
    </source>
</evidence>
<dbReference type="Pfam" id="PF01408">
    <property type="entry name" value="GFO_IDH_MocA"/>
    <property type="match status" value="1"/>
</dbReference>
<dbReference type="Pfam" id="PF22725">
    <property type="entry name" value="GFO_IDH_MocA_C3"/>
    <property type="match status" value="1"/>
</dbReference>
<evidence type="ECO:0000313" key="3">
    <source>
        <dbReference type="EMBL" id="EHP51125.1"/>
    </source>
</evidence>
<gene>
    <name evidence="3" type="ORF">HMPREF9449_00127</name>
</gene>
<dbReference type="PATRIC" id="fig|742817.3.peg.131"/>
<evidence type="ECO:0000313" key="4">
    <source>
        <dbReference type="Proteomes" id="UP000004892"/>
    </source>
</evidence>
<dbReference type="Gene3D" id="3.30.360.10">
    <property type="entry name" value="Dihydrodipicolinate Reductase, domain 2"/>
    <property type="match status" value="1"/>
</dbReference>
<proteinExistence type="predicted"/>
<name>H1DCS0_9BACT</name>
<dbReference type="eggNOG" id="COG0673">
    <property type="taxonomic scope" value="Bacteria"/>
</dbReference>
<dbReference type="HOGENOM" id="CLU_023194_7_0_10"/>
<dbReference type="PANTHER" id="PTHR43054:SF1">
    <property type="entry name" value="SCYLLO-INOSITOL 2-DEHYDROGENASE (NADP(+)) IOLU"/>
    <property type="match status" value="1"/>
</dbReference>
<feature type="domain" description="GFO/IDH/MocA-like oxidoreductase" evidence="2">
    <location>
        <begin position="140"/>
        <end position="249"/>
    </location>
</feature>
<reference evidence="3 4" key="1">
    <citation type="submission" date="2012-01" db="EMBL/GenBank/DDBJ databases">
        <title>The Genome Sequence of Odoribacter laneus YIT 12061.</title>
        <authorList>
            <consortium name="The Broad Institute Genome Sequencing Platform"/>
            <person name="Earl A."/>
            <person name="Ward D."/>
            <person name="Feldgarden M."/>
            <person name="Gevers D."/>
            <person name="Morotomi M."/>
            <person name="Young S.K."/>
            <person name="Zeng Q."/>
            <person name="Gargeya S."/>
            <person name="Fitzgerald M."/>
            <person name="Haas B."/>
            <person name="Abouelleil A."/>
            <person name="Alvarado L."/>
            <person name="Arachchi H.M."/>
            <person name="Berlin A."/>
            <person name="Chapman S.B."/>
            <person name="Gearin G."/>
            <person name="Goldberg J."/>
            <person name="Griggs A."/>
            <person name="Gujja S."/>
            <person name="Hansen M."/>
            <person name="Heiman D."/>
            <person name="Howarth C."/>
            <person name="Larimer J."/>
            <person name="Lui A."/>
            <person name="MacDonald P.J.P."/>
            <person name="McCowen C."/>
            <person name="Montmayeur A."/>
            <person name="Murphy C."/>
            <person name="Neiman D."/>
            <person name="Pearson M."/>
            <person name="Priest M."/>
            <person name="Roberts A."/>
            <person name="Saif S."/>
            <person name="Shea T."/>
            <person name="Sisk P."/>
            <person name="Stolte C."/>
            <person name="Sykes S."/>
            <person name="Wortman J."/>
            <person name="Nusbaum C."/>
            <person name="Birren B."/>
        </authorList>
    </citation>
    <scope>NUCLEOTIDE SEQUENCE [LARGE SCALE GENOMIC DNA]</scope>
    <source>
        <strain evidence="3 4">YIT 12061</strain>
    </source>
</reference>